<dbReference type="OrthoDB" id="9810206at2"/>
<dbReference type="EMBL" id="LABZ01000299">
    <property type="protein sequence ID" value="KMO29640.1"/>
    <property type="molecule type" value="Genomic_DNA"/>
</dbReference>
<dbReference type="RefSeq" id="WP_048454415.1">
    <property type="nucleotide sequence ID" value="NZ_JBNNPJ010000004.1"/>
</dbReference>
<reference evidence="8 9" key="1">
    <citation type="submission" date="2015-03" db="EMBL/GenBank/DDBJ databases">
        <title>Genome sequencing of Methylobacterium tarhaniae DSM 25844.</title>
        <authorList>
            <person name="Chaudhry V."/>
            <person name="Patil P.B."/>
        </authorList>
    </citation>
    <scope>NUCLEOTIDE SEQUENCE [LARGE SCALE GENOMIC DNA]</scope>
    <source>
        <strain evidence="8 9">DSM 25844</strain>
    </source>
</reference>
<dbReference type="Pfam" id="PF07681">
    <property type="entry name" value="DoxX"/>
    <property type="match status" value="1"/>
</dbReference>
<evidence type="ECO:0000256" key="1">
    <source>
        <dbReference type="ARBA" id="ARBA00004651"/>
    </source>
</evidence>
<dbReference type="PANTHER" id="PTHR33452:SF1">
    <property type="entry name" value="INNER MEMBRANE PROTEIN YPHA-RELATED"/>
    <property type="match status" value="1"/>
</dbReference>
<gene>
    <name evidence="8" type="ORF">VQ03_29180</name>
</gene>
<sequence length="129" mass="13484">MSQAVFSLARILVVVLFCVSGAQKLMNPAGVVAAVSGKGLPYPQVLAWLTIAAELGLGLLIALGFYARAAAVLLAAFTLATIVVFHNFWSMTGDAARMNQIQALKNLSIIGGLLMIAAAGPGRFALNRR</sequence>
<dbReference type="AlphaFoldDB" id="A0A0J6S379"/>
<dbReference type="InterPro" id="IPR032808">
    <property type="entry name" value="DoxX"/>
</dbReference>
<evidence type="ECO:0000256" key="4">
    <source>
        <dbReference type="ARBA" id="ARBA00022692"/>
    </source>
</evidence>
<feature type="transmembrane region" description="Helical" evidence="7">
    <location>
        <begin position="45"/>
        <end position="63"/>
    </location>
</feature>
<dbReference type="GO" id="GO:0005886">
    <property type="term" value="C:plasma membrane"/>
    <property type="evidence" value="ECO:0007669"/>
    <property type="project" value="UniProtKB-SubCell"/>
</dbReference>
<keyword evidence="5 7" id="KW-1133">Transmembrane helix</keyword>
<evidence type="ECO:0000256" key="6">
    <source>
        <dbReference type="ARBA" id="ARBA00023136"/>
    </source>
</evidence>
<feature type="transmembrane region" description="Helical" evidence="7">
    <location>
        <begin position="70"/>
        <end position="89"/>
    </location>
</feature>
<feature type="transmembrane region" description="Helical" evidence="7">
    <location>
        <begin position="109"/>
        <end position="126"/>
    </location>
</feature>
<dbReference type="Proteomes" id="UP000036449">
    <property type="component" value="Unassembled WGS sequence"/>
</dbReference>
<evidence type="ECO:0000313" key="8">
    <source>
        <dbReference type="EMBL" id="KMO29640.1"/>
    </source>
</evidence>
<organism evidence="8 9">
    <name type="scientific">Methylobacterium tarhaniae</name>
    <dbReference type="NCBI Taxonomy" id="1187852"/>
    <lineage>
        <taxon>Bacteria</taxon>
        <taxon>Pseudomonadati</taxon>
        <taxon>Pseudomonadota</taxon>
        <taxon>Alphaproteobacteria</taxon>
        <taxon>Hyphomicrobiales</taxon>
        <taxon>Methylobacteriaceae</taxon>
        <taxon>Methylobacterium</taxon>
    </lineage>
</organism>
<evidence type="ECO:0000256" key="5">
    <source>
        <dbReference type="ARBA" id="ARBA00022989"/>
    </source>
</evidence>
<dbReference type="PANTHER" id="PTHR33452">
    <property type="entry name" value="OXIDOREDUCTASE CATD-RELATED"/>
    <property type="match status" value="1"/>
</dbReference>
<keyword evidence="4 7" id="KW-0812">Transmembrane</keyword>
<accession>A0A0J6S379</accession>
<keyword evidence="6 7" id="KW-0472">Membrane</keyword>
<comment type="similarity">
    <text evidence="2">Belongs to the DoxX family.</text>
</comment>
<protein>
    <submittedName>
        <fullName evidence="8">DoxX family protein</fullName>
    </submittedName>
</protein>
<comment type="caution">
    <text evidence="8">The sequence shown here is derived from an EMBL/GenBank/DDBJ whole genome shotgun (WGS) entry which is preliminary data.</text>
</comment>
<keyword evidence="3" id="KW-1003">Cell membrane</keyword>
<comment type="subcellular location">
    <subcellularLocation>
        <location evidence="1">Cell membrane</location>
        <topology evidence="1">Multi-pass membrane protein</topology>
    </subcellularLocation>
</comment>
<evidence type="ECO:0000313" key="9">
    <source>
        <dbReference type="Proteomes" id="UP000036449"/>
    </source>
</evidence>
<keyword evidence="9" id="KW-1185">Reference proteome</keyword>
<dbReference type="PATRIC" id="fig|1187852.3.peg.4217"/>
<dbReference type="InterPro" id="IPR051907">
    <property type="entry name" value="DoxX-like_oxidoreductase"/>
</dbReference>
<evidence type="ECO:0000256" key="3">
    <source>
        <dbReference type="ARBA" id="ARBA00022475"/>
    </source>
</evidence>
<evidence type="ECO:0000256" key="7">
    <source>
        <dbReference type="SAM" id="Phobius"/>
    </source>
</evidence>
<evidence type="ECO:0000256" key="2">
    <source>
        <dbReference type="ARBA" id="ARBA00006679"/>
    </source>
</evidence>
<name>A0A0J6S379_9HYPH</name>
<proteinExistence type="inferred from homology"/>